<comment type="caution">
    <text evidence="3">The sequence shown here is derived from an EMBL/GenBank/DDBJ whole genome shotgun (WGS) entry which is preliminary data.</text>
</comment>
<keyword evidence="1" id="KW-0233">DNA recombination</keyword>
<gene>
    <name evidence="3" type="ORF">PR048_007445</name>
</gene>
<dbReference type="EMBL" id="JARBHB010000003">
    <property type="protein sequence ID" value="KAJ8887961.1"/>
    <property type="molecule type" value="Genomic_DNA"/>
</dbReference>
<keyword evidence="1" id="KW-0547">Nucleotide-binding</keyword>
<dbReference type="Gene3D" id="3.40.50.300">
    <property type="entry name" value="P-loop containing nucleotide triphosphate hydrolases"/>
    <property type="match status" value="1"/>
</dbReference>
<dbReference type="PANTHER" id="PTHR10492:SF57">
    <property type="entry name" value="ATP-DEPENDENT DNA HELICASE"/>
    <property type="match status" value="1"/>
</dbReference>
<comment type="cofactor">
    <cofactor evidence="1">
        <name>Mg(2+)</name>
        <dbReference type="ChEBI" id="CHEBI:18420"/>
    </cofactor>
</comment>
<evidence type="ECO:0000313" key="4">
    <source>
        <dbReference type="Proteomes" id="UP001159363"/>
    </source>
</evidence>
<dbReference type="Proteomes" id="UP001159363">
    <property type="component" value="Chromosome 3"/>
</dbReference>
<reference evidence="3 4" key="1">
    <citation type="submission" date="2023-02" db="EMBL/GenBank/DDBJ databases">
        <title>LHISI_Scaffold_Assembly.</title>
        <authorList>
            <person name="Stuart O.P."/>
            <person name="Cleave R."/>
            <person name="Magrath M.J.L."/>
            <person name="Mikheyev A.S."/>
        </authorList>
    </citation>
    <scope>NUCLEOTIDE SEQUENCE [LARGE SCALE GENOMIC DNA]</scope>
    <source>
        <strain evidence="3">Daus_M_001</strain>
        <tissue evidence="3">Leg muscle</tissue>
    </source>
</reference>
<dbReference type="EC" id="5.6.2.3" evidence="1"/>
<keyword evidence="1" id="KW-0347">Helicase</keyword>
<dbReference type="InterPro" id="IPR010285">
    <property type="entry name" value="DNA_helicase_pif1-like_DEAD"/>
</dbReference>
<proteinExistence type="inferred from homology"/>
<keyword evidence="1" id="KW-0227">DNA damage</keyword>
<keyword evidence="1" id="KW-0067">ATP-binding</keyword>
<accession>A0ABQ9HV61</accession>
<dbReference type="Pfam" id="PF05970">
    <property type="entry name" value="PIF1"/>
    <property type="match status" value="1"/>
</dbReference>
<feature type="domain" description="DNA helicase Pif1-like DEAD-box helicase" evidence="2">
    <location>
        <begin position="48"/>
        <end position="160"/>
    </location>
</feature>
<keyword evidence="1" id="KW-0378">Hydrolase</keyword>
<name>A0ABQ9HV61_9NEOP</name>
<dbReference type="PANTHER" id="PTHR10492">
    <property type="match status" value="1"/>
</dbReference>
<comment type="similarity">
    <text evidence="1">Belongs to the helicase family.</text>
</comment>
<keyword evidence="4" id="KW-1185">Reference proteome</keyword>
<sequence>MHSIAAQKGSKILTVGSTALALASSGIVATLLDGGRTARPALKLPLNILQLCHIIVWDECTMAHKYALEALNRTLKDLRRNDILFGGALLSLPGDFRQTLPIIPRSTNADEINACLKSSSLWRNIQTLKFKTNTRIRLQYDLSAERFAKQLLDIGNGKMYYIDNTQSITLPNDFCTITTA</sequence>
<evidence type="ECO:0000256" key="1">
    <source>
        <dbReference type="RuleBase" id="RU363044"/>
    </source>
</evidence>
<protein>
    <recommendedName>
        <fullName evidence="1">ATP-dependent DNA helicase</fullName>
        <ecNumber evidence="1">5.6.2.3</ecNumber>
    </recommendedName>
</protein>
<keyword evidence="1" id="KW-0234">DNA repair</keyword>
<evidence type="ECO:0000259" key="2">
    <source>
        <dbReference type="Pfam" id="PF05970"/>
    </source>
</evidence>
<dbReference type="InterPro" id="IPR027417">
    <property type="entry name" value="P-loop_NTPase"/>
</dbReference>
<organism evidence="3 4">
    <name type="scientific">Dryococelus australis</name>
    <dbReference type="NCBI Taxonomy" id="614101"/>
    <lineage>
        <taxon>Eukaryota</taxon>
        <taxon>Metazoa</taxon>
        <taxon>Ecdysozoa</taxon>
        <taxon>Arthropoda</taxon>
        <taxon>Hexapoda</taxon>
        <taxon>Insecta</taxon>
        <taxon>Pterygota</taxon>
        <taxon>Neoptera</taxon>
        <taxon>Polyneoptera</taxon>
        <taxon>Phasmatodea</taxon>
        <taxon>Verophasmatodea</taxon>
        <taxon>Anareolatae</taxon>
        <taxon>Phasmatidae</taxon>
        <taxon>Eurycanthinae</taxon>
        <taxon>Dryococelus</taxon>
    </lineage>
</organism>
<comment type="catalytic activity">
    <reaction evidence="1">
        <text>ATP + H2O = ADP + phosphate + H(+)</text>
        <dbReference type="Rhea" id="RHEA:13065"/>
        <dbReference type="ChEBI" id="CHEBI:15377"/>
        <dbReference type="ChEBI" id="CHEBI:15378"/>
        <dbReference type="ChEBI" id="CHEBI:30616"/>
        <dbReference type="ChEBI" id="CHEBI:43474"/>
        <dbReference type="ChEBI" id="CHEBI:456216"/>
        <dbReference type="EC" id="5.6.2.3"/>
    </reaction>
</comment>
<evidence type="ECO:0000313" key="3">
    <source>
        <dbReference type="EMBL" id="KAJ8887961.1"/>
    </source>
</evidence>